<keyword evidence="2" id="KW-1185">Reference proteome</keyword>
<dbReference type="EMBL" id="JABFJV010000033">
    <property type="protein sequence ID" value="NOK33248.1"/>
    <property type="molecule type" value="Genomic_DNA"/>
</dbReference>
<reference evidence="1 2" key="1">
    <citation type="submission" date="2020-05" db="EMBL/GenBank/DDBJ databases">
        <authorList>
            <person name="Whitworth D."/>
        </authorList>
    </citation>
    <scope>NUCLEOTIDE SEQUENCE [LARGE SCALE GENOMIC DNA]</scope>
    <source>
        <strain evidence="1 2">AB043B</strain>
    </source>
</reference>
<gene>
    <name evidence="1" type="ORF">HMI49_08585</name>
</gene>
<evidence type="ECO:0000313" key="2">
    <source>
        <dbReference type="Proteomes" id="UP000563426"/>
    </source>
</evidence>
<sequence>MDNRFSTMVEVRRVLWPAYESPQWSDARRFQQGIAGSLELFFWAWVKFQQVIEEVTGNKVPMFQRVDQAGFSLPLDERVLGDADTLLIFGLDHDVTEQVAAPEEIEAVRAFLQREGTCLVLGPHHDVGHSTDLDERAQEYAHHGDALVPRQQRFGSYARSLMKGLGIPVENRWGLRPAVVAGTNRSAPLTVMSDLDTRGWLTGVQNFNFHLHLPHYAVTPEGSRSARVLAKQPIDRTRPHPFTNAGNTEFNALVWMPPGDGRAGDVLVADSTIFSTLFGADESLVRFWKNLATAH</sequence>
<evidence type="ECO:0000313" key="1">
    <source>
        <dbReference type="EMBL" id="NOK33248.1"/>
    </source>
</evidence>
<protein>
    <submittedName>
        <fullName evidence="1">Uncharacterized protein</fullName>
    </submittedName>
</protein>
<proteinExistence type="predicted"/>
<comment type="caution">
    <text evidence="1">The sequence shown here is derived from an EMBL/GenBank/DDBJ whole genome shotgun (WGS) entry which is preliminary data.</text>
</comment>
<dbReference type="Proteomes" id="UP000563426">
    <property type="component" value="Unassembled WGS sequence"/>
</dbReference>
<name>A0A7Y4NRK9_9BACT</name>
<dbReference type="AlphaFoldDB" id="A0A7Y4NRK9"/>
<accession>A0A7Y4NRK9</accession>
<organism evidence="1 2">
    <name type="scientific">Corallococcus exercitus</name>
    <dbReference type="NCBI Taxonomy" id="2316736"/>
    <lineage>
        <taxon>Bacteria</taxon>
        <taxon>Pseudomonadati</taxon>
        <taxon>Myxococcota</taxon>
        <taxon>Myxococcia</taxon>
        <taxon>Myxococcales</taxon>
        <taxon>Cystobacterineae</taxon>
        <taxon>Myxococcaceae</taxon>
        <taxon>Corallococcus</taxon>
    </lineage>
</organism>